<sequence>MAVDDCGATDAQDETELKTPIKVSWTGKARSKAWGHFVDFDAERYTLAARTLERQKTNVVVNTVEEAEALVGALDRYVGGGTVGRTWMNKAMDKAFQRVQAEVRDALSEAETHPRGDDK</sequence>
<gene>
    <name evidence="1" type="ORF">G3A49_13260</name>
</gene>
<protein>
    <submittedName>
        <fullName evidence="1">Uncharacterized protein</fullName>
    </submittedName>
</protein>
<name>A0A6C0UXD3_HALVO</name>
<proteinExistence type="predicted"/>
<dbReference type="EMBL" id="CP048738">
    <property type="protein sequence ID" value="QIB79051.1"/>
    <property type="molecule type" value="Genomic_DNA"/>
</dbReference>
<accession>A0A6C0UXD3</accession>
<dbReference type="AlphaFoldDB" id="A0A6C0UXD3"/>
<evidence type="ECO:0000313" key="2">
    <source>
        <dbReference type="Proteomes" id="UP000465667"/>
    </source>
</evidence>
<organism evidence="1 2">
    <name type="scientific">Haloferax volcanii</name>
    <name type="common">Halobacterium volcanii</name>
    <dbReference type="NCBI Taxonomy" id="2246"/>
    <lineage>
        <taxon>Archaea</taxon>
        <taxon>Methanobacteriati</taxon>
        <taxon>Methanobacteriota</taxon>
        <taxon>Stenosarchaea group</taxon>
        <taxon>Halobacteria</taxon>
        <taxon>Halobacteriales</taxon>
        <taxon>Haloferacaceae</taxon>
        <taxon>Haloferax</taxon>
    </lineage>
</organism>
<reference evidence="1 2" key="1">
    <citation type="submission" date="2020-02" db="EMBL/GenBank/DDBJ databases">
        <title>Whole genome sequence of Haloferax alexandrinus pws1.</title>
        <authorList>
            <person name="Verma D.K."/>
            <person name="Gopal K."/>
            <person name="Prasad E.S."/>
        </authorList>
    </citation>
    <scope>NUCLEOTIDE SEQUENCE [LARGE SCALE GENOMIC DNA]</scope>
    <source>
        <strain evidence="2">wsp1</strain>
    </source>
</reference>
<dbReference type="GeneID" id="44084395"/>
<dbReference type="KEGG" id="hale:G3A49_13260"/>
<evidence type="ECO:0000313" key="1">
    <source>
        <dbReference type="EMBL" id="QIB79051.1"/>
    </source>
</evidence>
<dbReference type="Proteomes" id="UP000465667">
    <property type="component" value="Chromosome"/>
</dbReference>
<dbReference type="RefSeq" id="WP_163489322.1">
    <property type="nucleotide sequence ID" value="NZ_CP048738.1"/>
</dbReference>